<keyword evidence="1" id="KW-0548">Nucleotidyltransferase</keyword>
<name>A0A344UKN2_9NEIS</name>
<dbReference type="EC" id="2.7.7.-" evidence="2"/>
<dbReference type="Proteomes" id="UP001462502">
    <property type="component" value="Unassembled WGS sequence"/>
</dbReference>
<dbReference type="Gene3D" id="3.90.550.10">
    <property type="entry name" value="Spore Coat Polysaccharide Biosynthesis Protein SpsA, Chain A"/>
    <property type="match status" value="1"/>
</dbReference>
<gene>
    <name evidence="2" type="ORF">ABI908_11515</name>
    <name evidence="1" type="ORF">DK843_16885</name>
</gene>
<dbReference type="RefSeq" id="WP_114061553.1">
    <property type="nucleotide sequence ID" value="NZ_CP029495.1"/>
</dbReference>
<dbReference type="InterPro" id="IPR029044">
    <property type="entry name" value="Nucleotide-diphossugar_trans"/>
</dbReference>
<dbReference type="GO" id="GO:0008781">
    <property type="term" value="F:N-acylneuraminate cytidylyltransferase activity"/>
    <property type="evidence" value="ECO:0007669"/>
    <property type="project" value="TreeGrafter"/>
</dbReference>
<dbReference type="CDD" id="cd02513">
    <property type="entry name" value="CMP-NeuAc_Synthase"/>
    <property type="match status" value="1"/>
</dbReference>
<dbReference type="Pfam" id="PF02348">
    <property type="entry name" value="CTP_transf_3"/>
    <property type="match status" value="1"/>
</dbReference>
<dbReference type="Proteomes" id="UP000252038">
    <property type="component" value="Chromosome"/>
</dbReference>
<proteinExistence type="predicted"/>
<dbReference type="SUPFAM" id="SSF53448">
    <property type="entry name" value="Nucleotide-diphospho-sugar transferases"/>
    <property type="match status" value="1"/>
</dbReference>
<evidence type="ECO:0000313" key="1">
    <source>
        <dbReference type="EMBL" id="AXE35830.1"/>
    </source>
</evidence>
<organism evidence="1 3">
    <name type="scientific">Chromobacterium phragmitis</name>
    <dbReference type="NCBI Taxonomy" id="2202141"/>
    <lineage>
        <taxon>Bacteria</taxon>
        <taxon>Pseudomonadati</taxon>
        <taxon>Pseudomonadota</taxon>
        <taxon>Betaproteobacteria</taxon>
        <taxon>Neisseriales</taxon>
        <taxon>Chromobacteriaceae</taxon>
        <taxon>Chromobacterium</taxon>
    </lineage>
</organism>
<dbReference type="PANTHER" id="PTHR21485:SF6">
    <property type="entry name" value="N-ACYLNEURAMINATE CYTIDYLYLTRANSFERASE-RELATED"/>
    <property type="match status" value="1"/>
</dbReference>
<reference evidence="1 3" key="1">
    <citation type="submission" date="2018-05" db="EMBL/GenBank/DDBJ databases">
        <title>Genome sequencing, assembly and analysis of the novel insecticidal bacterium, Chromobacterium phragmitis.</title>
        <authorList>
            <person name="Sparks M.E."/>
            <person name="Blackburn M.B."/>
            <person name="Gundersen-Rindal D.E."/>
        </authorList>
    </citation>
    <scope>NUCLEOTIDE SEQUENCE [LARGE SCALE GENOMIC DNA]</scope>
    <source>
        <strain evidence="1">IIBBL 274-1</strain>
    </source>
</reference>
<evidence type="ECO:0000313" key="2">
    <source>
        <dbReference type="EMBL" id="MEO9384723.1"/>
    </source>
</evidence>
<keyword evidence="4" id="KW-1185">Reference proteome</keyword>
<evidence type="ECO:0000313" key="3">
    <source>
        <dbReference type="Proteomes" id="UP000252038"/>
    </source>
</evidence>
<dbReference type="KEGG" id="chrb:DK843_16885"/>
<reference evidence="2 4" key="2">
    <citation type="submission" date="2024-05" db="EMBL/GenBank/DDBJ databases">
        <authorList>
            <person name="De Oliveira J.P."/>
            <person name="Noriler S.A."/>
            <person name="De Oliveira A.G."/>
            <person name="Sipoli D.S."/>
        </authorList>
    </citation>
    <scope>NUCLEOTIDE SEQUENCE [LARGE SCALE GENOMIC DNA]</scope>
    <source>
        <strain evidence="2 4">LABIM192</strain>
    </source>
</reference>
<dbReference type="InterPro" id="IPR050793">
    <property type="entry name" value="CMP-NeuNAc_synthase"/>
</dbReference>
<dbReference type="PANTHER" id="PTHR21485">
    <property type="entry name" value="HAD SUPERFAMILY MEMBERS CMAS AND KDSC"/>
    <property type="match status" value="1"/>
</dbReference>
<protein>
    <submittedName>
        <fullName evidence="1">Acylneuraminate cytidylyltransferase family protein</fullName>
        <ecNumber evidence="2">2.7.7.-</ecNumber>
    </submittedName>
</protein>
<keyword evidence="1" id="KW-0808">Transferase</keyword>
<dbReference type="EMBL" id="CP029554">
    <property type="protein sequence ID" value="AXE35830.1"/>
    <property type="molecule type" value="Genomic_DNA"/>
</dbReference>
<dbReference type="OrthoDB" id="9805604at2"/>
<dbReference type="EMBL" id="JBDXMI010000001">
    <property type="protein sequence ID" value="MEO9384723.1"/>
    <property type="molecule type" value="Genomic_DNA"/>
</dbReference>
<dbReference type="AlphaFoldDB" id="A0A344UKN2"/>
<sequence length="249" mass="26752">MIDDKSVLAIVPARGGSKGLPGKNKRPLQGKPLVAWPIGAALGAACVDKVLCTTDDAEIRGIALAHGAQAPFLRPAHLASDCASSIDAILHAVDYLAERGEHYDYVVVLEPTSPLTASADVDAALRTLHARRADADSIVGVSRVESTHPEYDVRLGADGRISPYLAADFKSLKRRQEIEALHFLEGSLYISATPALRVEGGFYHGRTLGYEVPRWKSVEIDELVDFLFVETLLANLDQLAALDAAAHHS</sequence>
<dbReference type="InterPro" id="IPR003329">
    <property type="entry name" value="Cytidylyl_trans"/>
</dbReference>
<evidence type="ECO:0000313" key="4">
    <source>
        <dbReference type="Proteomes" id="UP001462502"/>
    </source>
</evidence>
<accession>A0A344UKN2</accession>
<dbReference type="KEGG" id="chri:DK842_11440"/>